<gene>
    <name evidence="2" type="ORF">ADUPG1_006411</name>
</gene>
<evidence type="ECO:0000313" key="3">
    <source>
        <dbReference type="Proteomes" id="UP001057375"/>
    </source>
</evidence>
<feature type="region of interest" description="Disordered" evidence="1">
    <location>
        <begin position="362"/>
        <end position="385"/>
    </location>
</feature>
<evidence type="ECO:0000256" key="1">
    <source>
        <dbReference type="SAM" id="MobiDB-lite"/>
    </source>
</evidence>
<dbReference type="EMBL" id="BQXS01009954">
    <property type="protein sequence ID" value="GKT32212.1"/>
    <property type="molecule type" value="Genomic_DNA"/>
</dbReference>
<feature type="compositionally biased region" description="Low complexity" evidence="1">
    <location>
        <begin position="299"/>
        <end position="313"/>
    </location>
</feature>
<sequence length="1230" mass="140606">MLKQGALHRDHCPFSDNIPFTKKLLASHISRSEEFYRNLISNAILDPMKFLILECNPLFKELRKNPRKILVKTYYGSKTNLYDIWKKHTSLRFDEFNLRLSSHETEVCKSCILVVCQLAHILVTPEAYADYNTKAEVNEISGPNILRFSNDIMQSALKFNSSCSLHPIDNPCLCSTRPSKSETPGNLSDLSKIDSEHLIDVCSNSLAFVSFHFSDISITDLVMFFIRQLNILFWEHKESIQKICFVKRREVQTGLLNRIMRANQIFKTTIKTHEEPMHLLDLIESHVEKETSKHDDALSESSSFSSSGSITSSINYDETREGSGVVGRVTPDSTYSPAVNPAISECPLNVFTFSQSSVCESAQDIKEGKRKDTKEEESSQDSGEKEIITISISEDEEAKLEKIRIDNDLEMEVHKAIRIDNDLEMEVHKAVREWFCRSRYSTSESYFLQSTFVPDIFSLIYFVWCSSDVFSQVLYSYSEIKSLKKAKVKMKFSHRGSMSTRSHISPKNKNSTSFDWRKLAYEHISEHKSVFKKVLSDSNLSIIDEAAQAREEERREREFKNICHLIVHLHKHLLSVSFSYLIPEDLFHILSKTWDAFSDFPILLDSLGNLYVEYLVRFYVHNDEKGMGMMLDLISKIVVECPKSYKSFLFRLLGSPTSDTDIIATTMSSITHSIQYQTSSLSIKMGPESIIQSIASIASIVATSAAQSQFGSFQESGDGRFSSRVLDVPDMDVPPEVFLLGKILRCVPITVVRNDVVGILKKCIEVFVSHHVATFPSATYLCSLPLLDVCVYTCSLVNYRNVGDTIEMLLDIIEKEDDRITVETAMICFCMIFRKINHIRTYQKKKITELSHSQQKDADNISNAPKPQLTDEEIETKNDLKSNIWAMDERSIRSHYKLSHCCSCKCKRDLLEDEEKKEECNRIDWRIISRIFFKKLLYLSSKRENLVKSRIQSLLMNHDTNEHSGSQRRLDKVSSQSIDLTTADGIPSLSAVQYESWMFSPLSDGIELVTYSLHEELNQVIEKLETGSKPMDSEEMIALLAKRDDLEHQQTVVSRYCEFILKNEGGFNFPPVNWSLPINYLPNHSHHCANLMDLELKDFGKTISEDIGTKKPFPPCVTELLDFLAENVFEGFLGDGISSGDNLNDIVSVLVRGRFSLQFLFLGVFDEVKMEFNEFQTQWEEWIGRFSTDVEKSESTSLYFSQRSVSLDQLILNLISATSCTFHLAHAQTP</sequence>
<accession>A0ABQ5KI72</accession>
<feature type="region of interest" description="Disordered" evidence="1">
    <location>
        <begin position="291"/>
        <end position="328"/>
    </location>
</feature>
<feature type="region of interest" description="Disordered" evidence="1">
    <location>
        <begin position="853"/>
        <end position="873"/>
    </location>
</feature>
<comment type="caution">
    <text evidence="2">The sequence shown here is derived from an EMBL/GenBank/DDBJ whole genome shotgun (WGS) entry which is preliminary data.</text>
</comment>
<proteinExistence type="predicted"/>
<dbReference type="Proteomes" id="UP001057375">
    <property type="component" value="Unassembled WGS sequence"/>
</dbReference>
<organism evidence="2 3">
    <name type="scientific">Aduncisulcus paluster</name>
    <dbReference type="NCBI Taxonomy" id="2918883"/>
    <lineage>
        <taxon>Eukaryota</taxon>
        <taxon>Metamonada</taxon>
        <taxon>Carpediemonas-like organisms</taxon>
        <taxon>Aduncisulcus</taxon>
    </lineage>
</organism>
<protein>
    <submittedName>
        <fullName evidence="2">Uncharacterized protein</fullName>
    </submittedName>
</protein>
<reference evidence="2" key="1">
    <citation type="submission" date="2022-03" db="EMBL/GenBank/DDBJ databases">
        <title>Draft genome sequence of Aduncisulcus paluster, a free-living microaerophilic Fornicata.</title>
        <authorList>
            <person name="Yuyama I."/>
            <person name="Kume K."/>
            <person name="Tamura T."/>
            <person name="Inagaki Y."/>
            <person name="Hashimoto T."/>
        </authorList>
    </citation>
    <scope>NUCLEOTIDE SEQUENCE</scope>
    <source>
        <strain evidence="2">NY0171</strain>
    </source>
</reference>
<keyword evidence="3" id="KW-1185">Reference proteome</keyword>
<feature type="compositionally biased region" description="Basic and acidic residues" evidence="1">
    <location>
        <begin position="363"/>
        <end position="385"/>
    </location>
</feature>
<name>A0ABQ5KI72_9EUKA</name>
<evidence type="ECO:0000313" key="2">
    <source>
        <dbReference type="EMBL" id="GKT32212.1"/>
    </source>
</evidence>